<dbReference type="EMBL" id="JBJDQH010000013">
    <property type="protein sequence ID" value="MFK4270243.1"/>
    <property type="molecule type" value="Genomic_DNA"/>
</dbReference>
<keyword evidence="2" id="KW-0812">Transmembrane</keyword>
<protein>
    <submittedName>
        <fullName evidence="4">DUF1996 domain-containing protein</fullName>
    </submittedName>
</protein>
<keyword evidence="2" id="KW-0472">Membrane</keyword>
<dbReference type="PANTHER" id="PTHR43662">
    <property type="match status" value="1"/>
</dbReference>
<keyword evidence="5" id="KW-1185">Reference proteome</keyword>
<feature type="transmembrane region" description="Helical" evidence="2">
    <location>
        <begin position="17"/>
        <end position="37"/>
    </location>
</feature>
<feature type="compositionally biased region" description="Gly residues" evidence="1">
    <location>
        <begin position="187"/>
        <end position="198"/>
    </location>
</feature>
<evidence type="ECO:0000313" key="5">
    <source>
        <dbReference type="Proteomes" id="UP001620295"/>
    </source>
</evidence>
<comment type="caution">
    <text evidence="4">The sequence shown here is derived from an EMBL/GenBank/DDBJ whole genome shotgun (WGS) entry which is preliminary data.</text>
</comment>
<evidence type="ECO:0000256" key="1">
    <source>
        <dbReference type="SAM" id="MobiDB-lite"/>
    </source>
</evidence>
<dbReference type="Proteomes" id="UP001620295">
    <property type="component" value="Unassembled WGS sequence"/>
</dbReference>
<dbReference type="PANTHER" id="PTHR43662:SF3">
    <property type="entry name" value="DOMAIN PROTEIN, PUTATIVE (AFU_ORTHOLOGUE AFUA_6G11970)-RELATED"/>
    <property type="match status" value="1"/>
</dbReference>
<gene>
    <name evidence="4" type="ORF">ACI2L5_35690</name>
</gene>
<evidence type="ECO:0000256" key="2">
    <source>
        <dbReference type="SAM" id="Phobius"/>
    </source>
</evidence>
<reference evidence="4 5" key="1">
    <citation type="submission" date="2024-11" db="EMBL/GenBank/DDBJ databases">
        <title>The Natural Products Discovery Center: Release of the First 8490 Sequenced Strains for Exploring Actinobacteria Biosynthetic Diversity.</title>
        <authorList>
            <person name="Kalkreuter E."/>
            <person name="Kautsar S.A."/>
            <person name="Yang D."/>
            <person name="Bader C.D."/>
            <person name="Teijaro C.N."/>
            <person name="Fluegel L."/>
            <person name="Davis C.M."/>
            <person name="Simpson J.R."/>
            <person name="Lauterbach L."/>
            <person name="Steele A.D."/>
            <person name="Gui C."/>
            <person name="Meng S."/>
            <person name="Li G."/>
            <person name="Viehrig K."/>
            <person name="Ye F."/>
            <person name="Su P."/>
            <person name="Kiefer A.F."/>
            <person name="Nichols A."/>
            <person name="Cepeda A.J."/>
            <person name="Yan W."/>
            <person name="Fan B."/>
            <person name="Jiang Y."/>
            <person name="Adhikari A."/>
            <person name="Zheng C.-J."/>
            <person name="Schuster L."/>
            <person name="Cowan T.M."/>
            <person name="Smanski M.J."/>
            <person name="Chevrette M.G."/>
            <person name="De Carvalho L.P.S."/>
            <person name="Shen B."/>
        </authorList>
    </citation>
    <scope>NUCLEOTIDE SEQUENCE [LARGE SCALE GENOMIC DNA]</scope>
    <source>
        <strain evidence="4 5">NPDC020863</strain>
    </source>
</reference>
<keyword evidence="2" id="KW-1133">Transmembrane helix</keyword>
<evidence type="ECO:0000259" key="3">
    <source>
        <dbReference type="Pfam" id="PF09362"/>
    </source>
</evidence>
<feature type="domain" description="DUF1996" evidence="3">
    <location>
        <begin position="249"/>
        <end position="472"/>
    </location>
</feature>
<evidence type="ECO:0000313" key="4">
    <source>
        <dbReference type="EMBL" id="MFK4270243.1"/>
    </source>
</evidence>
<organism evidence="4 5">
    <name type="scientific">Streptomyces milbemycinicus</name>
    <dbReference type="NCBI Taxonomy" id="476552"/>
    <lineage>
        <taxon>Bacteria</taxon>
        <taxon>Bacillati</taxon>
        <taxon>Actinomycetota</taxon>
        <taxon>Actinomycetes</taxon>
        <taxon>Kitasatosporales</taxon>
        <taxon>Streptomycetaceae</taxon>
        <taxon>Streptomyces</taxon>
    </lineage>
</organism>
<proteinExistence type="predicted"/>
<name>A0ABW8LWI5_9ACTN</name>
<dbReference type="InterPro" id="IPR018535">
    <property type="entry name" value="DUF1996"/>
</dbReference>
<sequence length="493" mass="52114">MRGGPVKNRKRHKRSRVIVMSVVGVTALAVGGGALLMTDNNASAAKETPAQQAAARAGMTVKCPDVATSLSNVPQQARPAVNNELAKMDSQVADAYQRLAEPGAKADQESVRTRVLDPLTSERRQTLDRIATEIEKVQPRPAGLDSLAACTVKQDQAAAADAQAAAQNTPAAGNTAPAAGGQAAGAQGTGGQGAGGQQQSGPQRADFVDIRKVKPNVKNPRVQAKGSKGTFSSRCGRNENKHFNSDNVIVAPGVSNGAHHMHDYVGNKKTDAFASNQVLESAGTTCTNGDRSTHYWPVLRLQDGTKEFDAGAPGGGTEGNVGRILRPTSVQLSFKGSPVSKVVEMPKFLRIITGDAKAFTNGTANANASWSCTGFENRQVKDKYPICPKGSNVVRTFKFQSCWDGKNADSANHRTHVAFAAADGSCQQGFKAIPQLVQRITYKLAPGARNFAVDSFPEQLHKPVTDHGDFINVMSQKLMKQAVSCINSGRKCG</sequence>
<feature type="region of interest" description="Disordered" evidence="1">
    <location>
        <begin position="220"/>
        <end position="243"/>
    </location>
</feature>
<feature type="compositionally biased region" description="Low complexity" evidence="1">
    <location>
        <begin position="168"/>
        <end position="186"/>
    </location>
</feature>
<accession>A0ABW8LWI5</accession>
<feature type="region of interest" description="Disordered" evidence="1">
    <location>
        <begin position="168"/>
        <end position="204"/>
    </location>
</feature>
<dbReference type="Pfam" id="PF09362">
    <property type="entry name" value="DUF1996"/>
    <property type="match status" value="1"/>
</dbReference>
<dbReference type="RefSeq" id="WP_404748018.1">
    <property type="nucleotide sequence ID" value="NZ_JBJDQH010000013.1"/>
</dbReference>